<dbReference type="InterPro" id="IPR004711">
    <property type="entry name" value="Benzoate_Transporter"/>
</dbReference>
<proteinExistence type="predicted"/>
<dbReference type="NCBIfam" id="TIGR00843">
    <property type="entry name" value="benE"/>
    <property type="match status" value="1"/>
</dbReference>
<organism evidence="2 3">
    <name type="scientific">Psychromonas aquatilis</name>
    <dbReference type="NCBI Taxonomy" id="2005072"/>
    <lineage>
        <taxon>Bacteria</taxon>
        <taxon>Pseudomonadati</taxon>
        <taxon>Pseudomonadota</taxon>
        <taxon>Gammaproteobacteria</taxon>
        <taxon>Alteromonadales</taxon>
        <taxon>Psychromonadaceae</taxon>
        <taxon>Psychromonas</taxon>
    </lineage>
</organism>
<dbReference type="RefSeq" id="WP_341597162.1">
    <property type="nucleotide sequence ID" value="NZ_JBAKAZ010000015.1"/>
</dbReference>
<evidence type="ECO:0000313" key="2">
    <source>
        <dbReference type="EMBL" id="MEL0629151.1"/>
    </source>
</evidence>
<dbReference type="Proteomes" id="UP001369082">
    <property type="component" value="Unassembled WGS sequence"/>
</dbReference>
<evidence type="ECO:0000313" key="3">
    <source>
        <dbReference type="Proteomes" id="UP001369082"/>
    </source>
</evidence>
<sequence>MKTVLQQVNSIIAAMSGGLVAVIVGFSSSLALIYQLVINLGGDANLVASWFLALGISMGILSIALSCYFRIPILIAWSTPGAALLLGNSQGFTLEQAVAGFIICAIMLFIFPFLIPINKIFKWIPPQLASAMLAGILLSFGVSVFEQMNLQPTLAIPMFVCYLLAKRFVPQWALIIVITSSVFLAWQLQLIKAEHIEWQWSEWQFIQPDFSLSVLVGISLPLFIVTTAVQNLPGIAMLQSFGYQAPIKHILSITGLFNIVFACFGSFALNLAAISASICMTEDVHKNPSNRYWASVWGGIFYIILGFFAAYIIAWFALLPKSLILTLAGLALFGTIVHSLQHSVNSESSQVNEAAVVTLLITASPLSLWGLNSVIWGLIGGLLVLFIQNIKLQKNKNR</sequence>
<gene>
    <name evidence="2" type="ORF">V6256_05980</name>
</gene>
<name>A0ABU9GPC9_9GAMM</name>
<keyword evidence="1" id="KW-0812">Transmembrane</keyword>
<dbReference type="EMBL" id="JBAKAZ010000015">
    <property type="protein sequence ID" value="MEL0629151.1"/>
    <property type="molecule type" value="Genomic_DNA"/>
</dbReference>
<comment type="caution">
    <text evidence="2">The sequence shown here is derived from an EMBL/GenBank/DDBJ whole genome shotgun (WGS) entry which is preliminary data.</text>
</comment>
<evidence type="ECO:0000256" key="1">
    <source>
        <dbReference type="SAM" id="Phobius"/>
    </source>
</evidence>
<keyword evidence="1" id="KW-0472">Membrane</keyword>
<feature type="transmembrane region" description="Helical" evidence="1">
    <location>
        <begin position="172"/>
        <end position="190"/>
    </location>
</feature>
<dbReference type="PANTHER" id="PTHR30199:SF0">
    <property type="entry name" value="INNER MEMBRANE PROTEIN YDCO"/>
    <property type="match status" value="1"/>
</dbReference>
<reference evidence="2 3" key="1">
    <citation type="submission" date="2024-02" db="EMBL/GenBank/DDBJ databases">
        <title>Bacteria isolated from the canopy kelp, Nereocystis luetkeana.</title>
        <authorList>
            <person name="Pfister C.A."/>
            <person name="Younker I.T."/>
            <person name="Light S.H."/>
        </authorList>
    </citation>
    <scope>NUCLEOTIDE SEQUENCE [LARGE SCALE GENOMIC DNA]</scope>
    <source>
        <strain evidence="2 3">TI.1.05</strain>
    </source>
</reference>
<feature type="transmembrane region" description="Helical" evidence="1">
    <location>
        <begin position="294"/>
        <end position="316"/>
    </location>
</feature>
<keyword evidence="3" id="KW-1185">Reference proteome</keyword>
<dbReference type="Pfam" id="PF03594">
    <property type="entry name" value="BenE"/>
    <property type="match status" value="1"/>
</dbReference>
<protein>
    <submittedName>
        <fullName evidence="2">Benzoate/H(+) symporter BenE family transporter</fullName>
    </submittedName>
</protein>
<feature type="transmembrane region" description="Helical" evidence="1">
    <location>
        <begin position="50"/>
        <end position="77"/>
    </location>
</feature>
<dbReference type="PANTHER" id="PTHR30199">
    <property type="entry name" value="MFS FAMILY TRANSPORTER, PREDICTED SUBSTRATE BENZOATE"/>
    <property type="match status" value="1"/>
</dbReference>
<feature type="transmembrane region" description="Helical" evidence="1">
    <location>
        <begin position="366"/>
        <end position="387"/>
    </location>
</feature>
<feature type="transmembrane region" description="Helical" evidence="1">
    <location>
        <begin position="210"/>
        <end position="229"/>
    </location>
</feature>
<keyword evidence="1" id="KW-1133">Transmembrane helix</keyword>
<accession>A0ABU9GPC9</accession>
<feature type="transmembrane region" description="Helical" evidence="1">
    <location>
        <begin position="250"/>
        <end position="274"/>
    </location>
</feature>
<feature type="transmembrane region" description="Helical" evidence="1">
    <location>
        <begin position="97"/>
        <end position="117"/>
    </location>
</feature>
<feature type="transmembrane region" description="Helical" evidence="1">
    <location>
        <begin position="124"/>
        <end position="142"/>
    </location>
</feature>
<feature type="transmembrane region" description="Helical" evidence="1">
    <location>
        <begin position="323"/>
        <end position="340"/>
    </location>
</feature>
<feature type="transmembrane region" description="Helical" evidence="1">
    <location>
        <begin position="12"/>
        <end position="38"/>
    </location>
</feature>